<dbReference type="AlphaFoldDB" id="A0A6J4VMV0"/>
<feature type="region of interest" description="Disordered" evidence="2">
    <location>
        <begin position="1"/>
        <end position="36"/>
    </location>
</feature>
<dbReference type="PANTHER" id="PTHR30486:SF6">
    <property type="entry name" value="TYPE IV PILUS RETRACTATION ATPASE PILT"/>
    <property type="match status" value="1"/>
</dbReference>
<dbReference type="GO" id="GO:0016887">
    <property type="term" value="F:ATP hydrolysis activity"/>
    <property type="evidence" value="ECO:0007669"/>
    <property type="project" value="InterPro"/>
</dbReference>
<dbReference type="SMART" id="SM00382">
    <property type="entry name" value="AAA"/>
    <property type="match status" value="1"/>
</dbReference>
<evidence type="ECO:0000256" key="1">
    <source>
        <dbReference type="ARBA" id="ARBA00006611"/>
    </source>
</evidence>
<evidence type="ECO:0000256" key="2">
    <source>
        <dbReference type="SAM" id="MobiDB-lite"/>
    </source>
</evidence>
<dbReference type="InterPro" id="IPR027417">
    <property type="entry name" value="P-loop_NTPase"/>
</dbReference>
<proteinExistence type="inferred from homology"/>
<dbReference type="Pfam" id="PF00437">
    <property type="entry name" value="T2SSE"/>
    <property type="match status" value="1"/>
</dbReference>
<keyword evidence="4" id="KW-0378">Hydrolase</keyword>
<evidence type="ECO:0000259" key="3">
    <source>
        <dbReference type="SMART" id="SM00382"/>
    </source>
</evidence>
<evidence type="ECO:0000313" key="4">
    <source>
        <dbReference type="EMBL" id="CAA9581851.1"/>
    </source>
</evidence>
<dbReference type="PANTHER" id="PTHR30486">
    <property type="entry name" value="TWITCHING MOTILITY PROTEIN PILT"/>
    <property type="match status" value="1"/>
</dbReference>
<gene>
    <name evidence="4" type="ORF">AVDCRST_MAG88-3436</name>
</gene>
<comment type="similarity">
    <text evidence="1">Belongs to the GSP E family.</text>
</comment>
<dbReference type="Gene3D" id="3.40.50.300">
    <property type="entry name" value="P-loop containing nucleotide triphosphate hydrolases"/>
    <property type="match status" value="1"/>
</dbReference>
<reference evidence="4" key="1">
    <citation type="submission" date="2020-02" db="EMBL/GenBank/DDBJ databases">
        <authorList>
            <person name="Meier V. D."/>
        </authorList>
    </citation>
    <scope>NUCLEOTIDE SEQUENCE</scope>
    <source>
        <strain evidence="4">AVDCRST_MAG88</strain>
    </source>
</reference>
<protein>
    <submittedName>
        <fullName evidence="4">Type II/IV secretion system ATP hydrolase TadA/VirB11/CpaF, TadA subfamily</fullName>
    </submittedName>
</protein>
<dbReference type="InterPro" id="IPR003593">
    <property type="entry name" value="AAA+_ATPase"/>
</dbReference>
<feature type="domain" description="AAA+ ATPase" evidence="3">
    <location>
        <begin position="237"/>
        <end position="394"/>
    </location>
</feature>
<dbReference type="SUPFAM" id="SSF52540">
    <property type="entry name" value="P-loop containing nucleoside triphosphate hydrolases"/>
    <property type="match status" value="1"/>
</dbReference>
<dbReference type="InterPro" id="IPR050921">
    <property type="entry name" value="T4SS_GSP_E_ATPase"/>
</dbReference>
<organism evidence="4">
    <name type="scientific">uncultured Thermomicrobiales bacterium</name>
    <dbReference type="NCBI Taxonomy" id="1645740"/>
    <lineage>
        <taxon>Bacteria</taxon>
        <taxon>Pseudomonadati</taxon>
        <taxon>Thermomicrobiota</taxon>
        <taxon>Thermomicrobia</taxon>
        <taxon>Thermomicrobiales</taxon>
        <taxon>environmental samples</taxon>
    </lineage>
</organism>
<dbReference type="InterPro" id="IPR001482">
    <property type="entry name" value="T2SS/T4SS_dom"/>
</dbReference>
<sequence>MLRRRASTTIDDRGPAAARADGDRHAVGAATRPRTPEEVTAALEERADAAVGTWLERGGLTTAGPKHAGEVRGLIEELVEEYERDAAQSRLLPALPDAAGLVRRLVDEYTGLGPLQPLMADRAVEEILCNGPYRVLTVRNGETQLEEGVRFRSDAALLDLCKRQIALAGERLDDSSPMVDAQLADGSRINVTIPPVAEHTLVAIRKFLPHAQTLDDLVRLGTLTPPAARFLEAAVLAGLTILISGPTGSGKTTLLSALARCLDSLDERLVTIEGTRELNLNKRLPNCPALVARRKNLEGKGEITVRDLVANALRMRPKRVIVGEVRGGEALDMLQAINTGHPGSMCTLHANSPRDAFSRLAVLAMQAEEPITREAAQEMIAQTIDLVVQLQGGFAARGQRRPRRVSHIYEITGYDHATGQIVGQELWRLDGRGELAYENRPGCAELLRERGVPWSPPERAGGAG</sequence>
<feature type="compositionally biased region" description="Basic and acidic residues" evidence="2">
    <location>
        <begin position="10"/>
        <end position="26"/>
    </location>
</feature>
<accession>A0A6J4VMV0</accession>
<dbReference type="EMBL" id="CADCWM010000827">
    <property type="protein sequence ID" value="CAA9581851.1"/>
    <property type="molecule type" value="Genomic_DNA"/>
</dbReference>
<dbReference type="Gene3D" id="3.30.450.380">
    <property type="match status" value="1"/>
</dbReference>
<name>A0A6J4VMV0_9BACT</name>
<dbReference type="CDD" id="cd01130">
    <property type="entry name" value="VirB11-like_ATPase"/>
    <property type="match status" value="1"/>
</dbReference>